<evidence type="ECO:0000256" key="8">
    <source>
        <dbReference type="ARBA" id="ARBA00023054"/>
    </source>
</evidence>
<organism evidence="15 16">
    <name type="scientific">Lophiotrema nucula</name>
    <dbReference type="NCBI Taxonomy" id="690887"/>
    <lineage>
        <taxon>Eukaryota</taxon>
        <taxon>Fungi</taxon>
        <taxon>Dikarya</taxon>
        <taxon>Ascomycota</taxon>
        <taxon>Pezizomycotina</taxon>
        <taxon>Dothideomycetes</taxon>
        <taxon>Pleosporomycetidae</taxon>
        <taxon>Pleosporales</taxon>
        <taxon>Lophiotremataceae</taxon>
        <taxon>Lophiotrema</taxon>
    </lineage>
</organism>
<feature type="domain" description="RecF/RecN/SMC N-terminal" evidence="14">
    <location>
        <begin position="102"/>
        <end position="1117"/>
    </location>
</feature>
<evidence type="ECO:0000313" key="15">
    <source>
        <dbReference type="EMBL" id="KAF2121829.1"/>
    </source>
</evidence>
<dbReference type="GO" id="GO:0005634">
    <property type="term" value="C:nucleus"/>
    <property type="evidence" value="ECO:0007669"/>
    <property type="project" value="UniProtKB-SubCell"/>
</dbReference>
<dbReference type="GO" id="GO:0003684">
    <property type="term" value="F:damaged DNA binding"/>
    <property type="evidence" value="ECO:0007669"/>
    <property type="project" value="TreeGrafter"/>
</dbReference>
<evidence type="ECO:0000256" key="2">
    <source>
        <dbReference type="ARBA" id="ARBA00004286"/>
    </source>
</evidence>
<keyword evidence="5" id="KW-0547">Nucleotide-binding</keyword>
<dbReference type="InterPro" id="IPR003395">
    <property type="entry name" value="RecF/RecN/SMC_N"/>
</dbReference>
<evidence type="ECO:0000256" key="11">
    <source>
        <dbReference type="ARBA" id="ARBA00023242"/>
    </source>
</evidence>
<evidence type="ECO:0000256" key="12">
    <source>
        <dbReference type="SAM" id="Coils"/>
    </source>
</evidence>
<dbReference type="GO" id="GO:0035861">
    <property type="term" value="C:site of double-strand break"/>
    <property type="evidence" value="ECO:0007669"/>
    <property type="project" value="TreeGrafter"/>
</dbReference>
<dbReference type="EMBL" id="ML977311">
    <property type="protein sequence ID" value="KAF2121829.1"/>
    <property type="molecule type" value="Genomic_DNA"/>
</dbReference>
<dbReference type="GO" id="GO:0005524">
    <property type="term" value="F:ATP binding"/>
    <property type="evidence" value="ECO:0007669"/>
    <property type="project" value="UniProtKB-KW"/>
</dbReference>
<feature type="region of interest" description="Disordered" evidence="13">
    <location>
        <begin position="812"/>
        <end position="847"/>
    </location>
</feature>
<accession>A0A6A5ZQT8</accession>
<proteinExistence type="inferred from homology"/>
<dbReference type="GO" id="GO:0003697">
    <property type="term" value="F:single-stranded DNA binding"/>
    <property type="evidence" value="ECO:0007669"/>
    <property type="project" value="TreeGrafter"/>
</dbReference>
<keyword evidence="4" id="KW-0158">Chromosome</keyword>
<gene>
    <name evidence="15" type="ORF">BDV96DRAFT_639913</name>
</gene>
<name>A0A6A5ZQT8_9PLEO</name>
<keyword evidence="8 12" id="KW-0175">Coiled coil</keyword>
<comment type="similarity">
    <text evidence="3">Belongs to the SMC family. SMC6 subfamily.</text>
</comment>
<evidence type="ECO:0000256" key="10">
    <source>
        <dbReference type="ARBA" id="ARBA00023204"/>
    </source>
</evidence>
<evidence type="ECO:0000256" key="1">
    <source>
        <dbReference type="ARBA" id="ARBA00004123"/>
    </source>
</evidence>
<keyword evidence="11" id="KW-0539">Nucleus</keyword>
<evidence type="ECO:0000313" key="16">
    <source>
        <dbReference type="Proteomes" id="UP000799770"/>
    </source>
</evidence>
<dbReference type="PANTHER" id="PTHR19306:SF6">
    <property type="entry name" value="STRUCTURAL MAINTENANCE OF CHROMOSOMES PROTEIN 6"/>
    <property type="match status" value="1"/>
</dbReference>
<evidence type="ECO:0000259" key="14">
    <source>
        <dbReference type="Pfam" id="PF02463"/>
    </source>
</evidence>
<reference evidence="15" key="1">
    <citation type="journal article" date="2020" name="Stud. Mycol.">
        <title>101 Dothideomycetes genomes: a test case for predicting lifestyles and emergence of pathogens.</title>
        <authorList>
            <person name="Haridas S."/>
            <person name="Albert R."/>
            <person name="Binder M."/>
            <person name="Bloem J."/>
            <person name="Labutti K."/>
            <person name="Salamov A."/>
            <person name="Andreopoulos B."/>
            <person name="Baker S."/>
            <person name="Barry K."/>
            <person name="Bills G."/>
            <person name="Bluhm B."/>
            <person name="Cannon C."/>
            <person name="Castanera R."/>
            <person name="Culley D."/>
            <person name="Daum C."/>
            <person name="Ezra D."/>
            <person name="Gonzalez J."/>
            <person name="Henrissat B."/>
            <person name="Kuo A."/>
            <person name="Liang C."/>
            <person name="Lipzen A."/>
            <person name="Lutzoni F."/>
            <person name="Magnuson J."/>
            <person name="Mondo S."/>
            <person name="Nolan M."/>
            <person name="Ohm R."/>
            <person name="Pangilinan J."/>
            <person name="Park H.-J."/>
            <person name="Ramirez L."/>
            <person name="Alfaro M."/>
            <person name="Sun H."/>
            <person name="Tritt A."/>
            <person name="Yoshinaga Y."/>
            <person name="Zwiers L.-H."/>
            <person name="Turgeon B."/>
            <person name="Goodwin S."/>
            <person name="Spatafora J."/>
            <person name="Crous P."/>
            <person name="Grigoriev I."/>
        </authorList>
    </citation>
    <scope>NUCLEOTIDE SEQUENCE</scope>
    <source>
        <strain evidence="15">CBS 627.86</strain>
    </source>
</reference>
<dbReference type="Pfam" id="PF02463">
    <property type="entry name" value="SMC_N"/>
    <property type="match status" value="1"/>
</dbReference>
<keyword evidence="9" id="KW-0233">DNA recombination</keyword>
<comment type="subcellular location">
    <subcellularLocation>
        <location evidence="2">Chromosome</location>
    </subcellularLocation>
    <subcellularLocation>
        <location evidence="1">Nucleus</location>
    </subcellularLocation>
</comment>
<evidence type="ECO:0000256" key="5">
    <source>
        <dbReference type="ARBA" id="ARBA00022741"/>
    </source>
</evidence>
<keyword evidence="10" id="KW-0234">DNA repair</keyword>
<evidence type="ECO:0000256" key="13">
    <source>
        <dbReference type="SAM" id="MobiDB-lite"/>
    </source>
</evidence>
<evidence type="ECO:0000256" key="6">
    <source>
        <dbReference type="ARBA" id="ARBA00022763"/>
    </source>
</evidence>
<keyword evidence="6" id="KW-0227">DNA damage</keyword>
<feature type="coiled-coil region" evidence="12">
    <location>
        <begin position="927"/>
        <end position="976"/>
    </location>
</feature>
<dbReference type="GO" id="GO:0000724">
    <property type="term" value="P:double-strand break repair via homologous recombination"/>
    <property type="evidence" value="ECO:0007669"/>
    <property type="project" value="TreeGrafter"/>
</dbReference>
<feature type="compositionally biased region" description="Basic residues" evidence="13">
    <location>
        <begin position="29"/>
        <end position="38"/>
    </location>
</feature>
<evidence type="ECO:0000256" key="9">
    <source>
        <dbReference type="ARBA" id="ARBA00023172"/>
    </source>
</evidence>
<feature type="coiled-coil region" evidence="12">
    <location>
        <begin position="427"/>
        <end position="504"/>
    </location>
</feature>
<dbReference type="Proteomes" id="UP000799770">
    <property type="component" value="Unassembled WGS sequence"/>
</dbReference>
<dbReference type="GO" id="GO:0030915">
    <property type="term" value="C:Smc5-Smc6 complex"/>
    <property type="evidence" value="ECO:0007669"/>
    <property type="project" value="TreeGrafter"/>
</dbReference>
<dbReference type="SUPFAM" id="SSF52540">
    <property type="entry name" value="P-loop containing nucleoside triphosphate hydrolases"/>
    <property type="match status" value="1"/>
</dbReference>
<sequence length="1150" mass="130388">MAPVYSSKRPRTQLEDGDDYSANGEVRPGKKPRGKRRQTPSSEASDDESLSDTASQRPQDGGVYEADSDEEARLEQATQAVVEKQFRTARQGQNIPAESGIIEEIRCMNFMCHEQLTVTLGPLINFIIGHNGSGKSAVLTALTLCLGGKATATNRGQNLKAFIKEGRDYCNLSVRIKNQGAAAYKPAMYGRSIIVERHFNMAGSSGFKLKDQNGKIVSSKKADLEDILDAFALQLDNPMNVLTQDKARQFLNDSSSKEKYKLFKKGTQLESLDTDYTVIAHELEGIHSKILVKKQDIGVLKKRADAATAKARAAANLQTMRQRENETVAQVAWAKVQEEENALSKIEEEISTADQNIHDREAAVDDTSEMFESANQAFSAANQAEQDYEAELAPAREEEEDLRSQFDDVRKRLIQIKTTEREIAGKVISKQKHIDMYERQIAEYRQRQAEADDGQHAKLLEDLEEAKQAKDVAEEVYSNHNNSLPELKKSLANAERDKAQSNQVFSEREEDVRRCQTRIREIGRDQTNWTNSYPNGAHLARLLQAIESEQRFQQPPVGPMGRYIKLLKPEWSSILEKQAGASLNAFVVTTKADQGILSNIMRRLNCNYPVYIGSTRRIDTNGHEPDPELDTWLRVLRFENDLVRNQMIINSAIDQTVLIKERKTAEIFMHDKGPRRKNVRMCFCFSDRDPSKGHFITANQTTGSVAVGPIDSWRSAARMQADKEEKRKAEEATLQRLKQVVQDLLPARDALKKLIDDSKRSIQDHEKQKRRLYISKQKAQDHVEKLEADLSAATPDAGMIEQLEENLKEVREEKNFEEEQYQDNVNEKDKADKESRASKASLERAQDRLSELNTARAKAAKKAEKLGEKRDAALRAKTDAVAAVERARSHKAEWEGPLGEQLAVVESLIQEAMQVSDRVAIPRGESYNSLEKKLQRLQEQRLQSERELGGSEDELLRKANSEKRKYKAAVDELVEHEKLEQSLKKSLTNRRYRWERFRTHISVRAQTNFNYLLYERQFRGQLQLDHKAEQLNLDVQPDSTVANGAGRQTKTLSGGEKSFSQTCLLLALWDAMGSPIRCLDEFDVFMDSVNRNISMKMMIEAARRSIGRQFIFITPQAMNNVRSEGDVKIIRMSDPERGQTALNISRNRTG</sequence>
<dbReference type="Gene3D" id="3.40.50.300">
    <property type="entry name" value="P-loop containing nucleotide triphosphate hydrolases"/>
    <property type="match status" value="2"/>
</dbReference>
<dbReference type="PANTHER" id="PTHR19306">
    <property type="entry name" value="STRUCTURAL MAINTENANCE OF CHROMOSOMES 5,6 SMC5, SMC6"/>
    <property type="match status" value="1"/>
</dbReference>
<evidence type="ECO:0000256" key="3">
    <source>
        <dbReference type="ARBA" id="ARBA00006793"/>
    </source>
</evidence>
<feature type="region of interest" description="Disordered" evidence="13">
    <location>
        <begin position="1"/>
        <end position="69"/>
    </location>
</feature>
<keyword evidence="7" id="KW-0067">ATP-binding</keyword>
<keyword evidence="16" id="KW-1185">Reference proteome</keyword>
<evidence type="ECO:0000256" key="7">
    <source>
        <dbReference type="ARBA" id="ARBA00022840"/>
    </source>
</evidence>
<protein>
    <submittedName>
        <fullName evidence="15">Dna repair protein-like protein rad18</fullName>
    </submittedName>
</protein>
<feature type="compositionally biased region" description="Basic and acidic residues" evidence="13">
    <location>
        <begin position="825"/>
        <end position="847"/>
    </location>
</feature>
<dbReference type="InterPro" id="IPR027417">
    <property type="entry name" value="P-loop_NTPase"/>
</dbReference>
<dbReference type="AlphaFoldDB" id="A0A6A5ZQT8"/>
<evidence type="ECO:0000256" key="4">
    <source>
        <dbReference type="ARBA" id="ARBA00022454"/>
    </source>
</evidence>
<dbReference type="OrthoDB" id="10072614at2759"/>